<dbReference type="PANTHER" id="PTHR43514:SF1">
    <property type="entry name" value="SULFATE_THIOSULFATE IMPORT ATP-BINDING PROTEIN CYSA"/>
    <property type="match status" value="1"/>
</dbReference>
<accession>F0SYN2</accession>
<dbReference type="InterPro" id="IPR003439">
    <property type="entry name" value="ABC_transporter-like_ATP-bd"/>
</dbReference>
<reference evidence="4 5" key="1">
    <citation type="journal article" date="2011" name="Stand. Genomic Sci.">
        <title>Complete genome sequence of Syntrophobotulus glycolicus type strain (FlGlyR).</title>
        <authorList>
            <person name="Han C."/>
            <person name="Mwirichia R."/>
            <person name="Chertkov O."/>
            <person name="Held B."/>
            <person name="Lapidus A."/>
            <person name="Nolan M."/>
            <person name="Lucas S."/>
            <person name="Hammon N."/>
            <person name="Deshpande S."/>
            <person name="Cheng J.F."/>
            <person name="Tapia R."/>
            <person name="Goodwin L."/>
            <person name="Pitluck S."/>
            <person name="Huntemann M."/>
            <person name="Liolios K."/>
            <person name="Ivanova N."/>
            <person name="Pagani I."/>
            <person name="Mavromatis K."/>
            <person name="Ovchinikova G."/>
            <person name="Pati A."/>
            <person name="Chen A."/>
            <person name="Palaniappan K."/>
            <person name="Land M."/>
            <person name="Hauser L."/>
            <person name="Brambilla E.M."/>
            <person name="Rohde M."/>
            <person name="Spring S."/>
            <person name="Sikorski J."/>
            <person name="Goker M."/>
            <person name="Woyke T."/>
            <person name="Bristow J."/>
            <person name="Eisen J.A."/>
            <person name="Markowitz V."/>
            <person name="Hugenholtz P."/>
            <person name="Kyrpides N.C."/>
            <person name="Klenk H.P."/>
            <person name="Detter J.C."/>
        </authorList>
    </citation>
    <scope>NUCLEOTIDE SEQUENCE [LARGE SCALE GENOMIC DNA]</scope>
    <source>
        <strain evidence="5">DSM 8271 / FlGlyR</strain>
    </source>
</reference>
<evidence type="ECO:0000259" key="3">
    <source>
        <dbReference type="PROSITE" id="PS50893"/>
    </source>
</evidence>
<dbReference type="STRING" id="645991.Sgly_0468"/>
<dbReference type="KEGG" id="sgy:Sgly_0468"/>
<dbReference type="Pfam" id="PF00005">
    <property type="entry name" value="ABC_tran"/>
    <property type="match status" value="1"/>
</dbReference>
<evidence type="ECO:0000313" key="5">
    <source>
        <dbReference type="Proteomes" id="UP000007488"/>
    </source>
</evidence>
<feature type="domain" description="ABC transporter" evidence="3">
    <location>
        <begin position="2"/>
        <end position="233"/>
    </location>
</feature>
<evidence type="ECO:0000256" key="1">
    <source>
        <dbReference type="ARBA" id="ARBA00022741"/>
    </source>
</evidence>
<dbReference type="InterPro" id="IPR027417">
    <property type="entry name" value="P-loop_NTPase"/>
</dbReference>
<evidence type="ECO:0000313" key="4">
    <source>
        <dbReference type="EMBL" id="ADY54833.1"/>
    </source>
</evidence>
<dbReference type="OrthoDB" id="9802264at2"/>
<dbReference type="PANTHER" id="PTHR43514">
    <property type="entry name" value="ABC TRANSPORTER I FAMILY MEMBER 10"/>
    <property type="match status" value="1"/>
</dbReference>
<keyword evidence="4" id="KW-0378">Hydrolase</keyword>
<dbReference type="RefSeq" id="WP_013623704.1">
    <property type="nucleotide sequence ID" value="NC_015172.1"/>
</dbReference>
<dbReference type="InterPro" id="IPR003593">
    <property type="entry name" value="AAA+_ATPase"/>
</dbReference>
<dbReference type="PROSITE" id="PS50893">
    <property type="entry name" value="ABC_TRANSPORTER_2"/>
    <property type="match status" value="1"/>
</dbReference>
<keyword evidence="1" id="KW-0547">Nucleotide-binding</keyword>
<keyword evidence="2" id="KW-0067">ATP-binding</keyword>
<dbReference type="EMBL" id="CP002547">
    <property type="protein sequence ID" value="ADY54833.1"/>
    <property type="molecule type" value="Genomic_DNA"/>
</dbReference>
<dbReference type="eggNOG" id="COG1118">
    <property type="taxonomic scope" value="Bacteria"/>
</dbReference>
<dbReference type="SUPFAM" id="SSF52540">
    <property type="entry name" value="P-loop containing nucleoside triphosphate hydrolases"/>
    <property type="match status" value="1"/>
</dbReference>
<dbReference type="HOGENOM" id="CLU_000604_1_1_9"/>
<dbReference type="EC" id="3.6.3.30" evidence="4"/>
<name>F0SYN2_SYNGF</name>
<dbReference type="SMART" id="SM00382">
    <property type="entry name" value="AAA"/>
    <property type="match status" value="1"/>
</dbReference>
<dbReference type="GO" id="GO:0016887">
    <property type="term" value="F:ATP hydrolysis activity"/>
    <property type="evidence" value="ECO:0007669"/>
    <property type="project" value="InterPro"/>
</dbReference>
<gene>
    <name evidence="4" type="ordered locus">Sgly_0468</name>
</gene>
<dbReference type="Gene3D" id="3.40.50.300">
    <property type="entry name" value="P-loop containing nucleotide triphosphate hydrolases"/>
    <property type="match status" value="1"/>
</dbReference>
<evidence type="ECO:0000256" key="2">
    <source>
        <dbReference type="ARBA" id="ARBA00022840"/>
    </source>
</evidence>
<sequence>MELHVDICKTLSDFTLNVNFTTDTEITGLLGVSGSGKSMTLRCIAGIETPDKGRIILNGRTLFDSAEGINVPSRLRKVGYLFQNYALFPHMTVEENIGFALGQLPREQRLSRVKNILQIIKLEGLEKRYPSQLSGGQQQRTALARALAIEPEVLLLDEPFSALDDHLRNHLGRQLMDTLAAYSGVTLFVTHNMDEAYRICPKMLVLKDGEIEASGENNQLFQNPPTLNVAQLTGCKNISRAEYLSDHECLASDWGITLRVKKNLPLNFNYAGIQAYHLREAAESHHDDFSDDDNVFECWPSTIIESPFKVTIYLSIGKKPADKDDYNLFWELPETTWQNLKSKPLPWRIKISPDKLLIFN</sequence>
<proteinExistence type="predicted"/>
<dbReference type="GO" id="GO:0005524">
    <property type="term" value="F:ATP binding"/>
    <property type="evidence" value="ECO:0007669"/>
    <property type="project" value="UniProtKB-KW"/>
</dbReference>
<reference evidence="5" key="2">
    <citation type="submission" date="2011-02" db="EMBL/GenBank/DDBJ databases">
        <title>The complete genome of Syntrophobotulus glycolicus DSM 8271.</title>
        <authorList>
            <person name="Lucas S."/>
            <person name="Copeland A."/>
            <person name="Lapidus A."/>
            <person name="Bruce D."/>
            <person name="Goodwin L."/>
            <person name="Pitluck S."/>
            <person name="Kyrpides N."/>
            <person name="Mavromatis K."/>
            <person name="Pagani I."/>
            <person name="Ivanova N."/>
            <person name="Mikhailova N."/>
            <person name="Chertkov O."/>
            <person name="Held B."/>
            <person name="Detter J.C."/>
            <person name="Tapia R."/>
            <person name="Han C."/>
            <person name="Land M."/>
            <person name="Hauser L."/>
            <person name="Markowitz V."/>
            <person name="Cheng J.-F."/>
            <person name="Hugenholtz P."/>
            <person name="Woyke T."/>
            <person name="Wu D."/>
            <person name="Spring S."/>
            <person name="Schroeder M."/>
            <person name="Brambilla E."/>
            <person name="Klenk H.-P."/>
            <person name="Eisen J.A."/>
        </authorList>
    </citation>
    <scope>NUCLEOTIDE SEQUENCE [LARGE SCALE GENOMIC DNA]</scope>
    <source>
        <strain evidence="5">DSM 8271 / FlGlyR</strain>
    </source>
</reference>
<dbReference type="Proteomes" id="UP000007488">
    <property type="component" value="Chromosome"/>
</dbReference>
<dbReference type="InterPro" id="IPR050334">
    <property type="entry name" value="Molybdenum_import_ModC"/>
</dbReference>
<protein>
    <submittedName>
        <fullName evidence="4">Fe(3+)-transporting ATPase</fullName>
        <ecNumber evidence="4">3.6.3.30</ecNumber>
    </submittedName>
</protein>
<organism evidence="4 5">
    <name type="scientific">Syntrophobotulus glycolicus (strain DSM 8271 / FlGlyR)</name>
    <dbReference type="NCBI Taxonomy" id="645991"/>
    <lineage>
        <taxon>Bacteria</taxon>
        <taxon>Bacillati</taxon>
        <taxon>Bacillota</taxon>
        <taxon>Clostridia</taxon>
        <taxon>Eubacteriales</taxon>
        <taxon>Desulfitobacteriaceae</taxon>
        <taxon>Syntrophobotulus</taxon>
    </lineage>
</organism>
<keyword evidence="5" id="KW-1185">Reference proteome</keyword>
<dbReference type="AlphaFoldDB" id="F0SYN2"/>